<name>A0ABW1A469_9ACTN</name>
<organism evidence="3 4">
    <name type="scientific">Actinomadura rugatobispora</name>
    <dbReference type="NCBI Taxonomy" id="1994"/>
    <lineage>
        <taxon>Bacteria</taxon>
        <taxon>Bacillati</taxon>
        <taxon>Actinomycetota</taxon>
        <taxon>Actinomycetes</taxon>
        <taxon>Streptosporangiales</taxon>
        <taxon>Thermomonosporaceae</taxon>
        <taxon>Actinomadura</taxon>
    </lineage>
</organism>
<evidence type="ECO:0000256" key="1">
    <source>
        <dbReference type="ARBA" id="ARBA00022801"/>
    </source>
</evidence>
<dbReference type="InterPro" id="IPR011059">
    <property type="entry name" value="Metal-dep_hydrolase_composite"/>
</dbReference>
<dbReference type="SUPFAM" id="SSF51556">
    <property type="entry name" value="Metallo-dependent hydrolases"/>
    <property type="match status" value="1"/>
</dbReference>
<dbReference type="Gene3D" id="3.20.20.140">
    <property type="entry name" value="Metal-dependent hydrolases"/>
    <property type="match status" value="1"/>
</dbReference>
<dbReference type="CDD" id="cd01298">
    <property type="entry name" value="ATZ_TRZ_like"/>
    <property type="match status" value="1"/>
</dbReference>
<evidence type="ECO:0000313" key="3">
    <source>
        <dbReference type="EMBL" id="MFC5749966.1"/>
    </source>
</evidence>
<accession>A0ABW1A469</accession>
<dbReference type="RefSeq" id="WP_378285690.1">
    <property type="nucleotide sequence ID" value="NZ_JBHSON010000047.1"/>
</dbReference>
<reference evidence="4" key="1">
    <citation type="journal article" date="2019" name="Int. J. Syst. Evol. Microbiol.">
        <title>The Global Catalogue of Microorganisms (GCM) 10K type strain sequencing project: providing services to taxonomists for standard genome sequencing and annotation.</title>
        <authorList>
            <consortium name="The Broad Institute Genomics Platform"/>
            <consortium name="The Broad Institute Genome Sequencing Center for Infectious Disease"/>
            <person name="Wu L."/>
            <person name="Ma J."/>
        </authorList>
    </citation>
    <scope>NUCLEOTIDE SEQUENCE [LARGE SCALE GENOMIC DNA]</scope>
    <source>
        <strain evidence="4">KCTC 42087</strain>
    </source>
</reference>
<dbReference type="InterPro" id="IPR050287">
    <property type="entry name" value="MTA/SAH_deaminase"/>
</dbReference>
<dbReference type="InterPro" id="IPR006680">
    <property type="entry name" value="Amidohydro-rel"/>
</dbReference>
<keyword evidence="1" id="KW-0378">Hydrolase</keyword>
<gene>
    <name evidence="3" type="ORF">ACFPZN_30430</name>
</gene>
<protein>
    <submittedName>
        <fullName evidence="3">Amidohydrolase family protein</fullName>
    </submittedName>
</protein>
<keyword evidence="4" id="KW-1185">Reference proteome</keyword>
<dbReference type="Pfam" id="PF01979">
    <property type="entry name" value="Amidohydro_1"/>
    <property type="match status" value="1"/>
</dbReference>
<dbReference type="Proteomes" id="UP001596074">
    <property type="component" value="Unassembled WGS sequence"/>
</dbReference>
<comment type="caution">
    <text evidence="3">The sequence shown here is derived from an EMBL/GenBank/DDBJ whole genome shotgun (WGS) entry which is preliminary data.</text>
</comment>
<sequence length="464" mass="49213">MDRNSSYLYYAYRNRLECVVGRTVVRNGTVVTNGLAGTLRADVAIEGRRIVEIGTVASRGGDVEVDATGCWVTPGLVQTHVHLCQTLFRGLAEDLDVMAWLDQRIWPLERLHTVETAAASARWGMAQLLLSGTTTVNAMETALHTDAAFEAAADLGARAFIGKALMDRQEPGTALWAEDTAAAWHDLDRLVARWHGAADGRLHAAVAPRAPSAATDELWSRALDLARRLDLVVHTHVNENRGQARRVADANAARDVHYLHDLGALGPLSVLAHCVWLSEEEREMLASTGTTVAHCPSANLKLGSGIALVPEMLEAGVNVSIGTDGAACNNSLDGFEELRMAALVHRPRCGAGVISAARALRMGTMGGARALGLSDQVGMLAVGRFADVVIAATPESADPADPAEFTRAATHLVFGGADRRVDSVLVNGRLVVSRGELVHGSRTQIEADALAARAQLVKAHGAAA</sequence>
<evidence type="ECO:0000313" key="4">
    <source>
        <dbReference type="Proteomes" id="UP001596074"/>
    </source>
</evidence>
<dbReference type="SUPFAM" id="SSF51338">
    <property type="entry name" value="Composite domain of metallo-dependent hydrolases"/>
    <property type="match status" value="1"/>
</dbReference>
<dbReference type="EMBL" id="JBHSON010000047">
    <property type="protein sequence ID" value="MFC5749966.1"/>
    <property type="molecule type" value="Genomic_DNA"/>
</dbReference>
<dbReference type="InterPro" id="IPR032466">
    <property type="entry name" value="Metal_Hydrolase"/>
</dbReference>
<dbReference type="Gene3D" id="2.30.40.10">
    <property type="entry name" value="Urease, subunit C, domain 1"/>
    <property type="match status" value="1"/>
</dbReference>
<dbReference type="PANTHER" id="PTHR43794">
    <property type="entry name" value="AMINOHYDROLASE SSNA-RELATED"/>
    <property type="match status" value="1"/>
</dbReference>
<evidence type="ECO:0000259" key="2">
    <source>
        <dbReference type="Pfam" id="PF01979"/>
    </source>
</evidence>
<proteinExistence type="predicted"/>
<dbReference type="PANTHER" id="PTHR43794:SF11">
    <property type="entry name" value="AMIDOHYDROLASE-RELATED DOMAIN-CONTAINING PROTEIN"/>
    <property type="match status" value="1"/>
</dbReference>
<feature type="domain" description="Amidohydrolase-related" evidence="2">
    <location>
        <begin position="71"/>
        <end position="431"/>
    </location>
</feature>